<comment type="caution">
    <text evidence="5">The sequence shown here is derived from an EMBL/GenBank/DDBJ whole genome shotgun (WGS) entry which is preliminary data.</text>
</comment>
<dbReference type="Proteomes" id="UP000654075">
    <property type="component" value="Unassembled WGS sequence"/>
</dbReference>
<evidence type="ECO:0000313" key="6">
    <source>
        <dbReference type="Proteomes" id="UP000654075"/>
    </source>
</evidence>
<dbReference type="OMA" id="CESLWES"/>
<sequence>DKDQTEESLNKMGGLMEYNGSAIVAMAGDNCVGIAADTRHGIRQLQTVGCNRQKTFQMTDQTFVGLAGLGTDVQTMSQLLDFRLKLYNLREERTMEPKTVGNLISHMLYEKRFGPYFTEPVVAGLDKNHKPFMCAFDFIGAMSQAEDFVVSGTSSEQLFGVCESFWRPGMDKDELFETLSQCLLSAVDRDCLAGWGGVVHIITPTEIITKRLKGRMD</sequence>
<accession>A0A813FAK6</accession>
<dbReference type="GO" id="GO:0019774">
    <property type="term" value="C:proteasome core complex, beta-subunit complex"/>
    <property type="evidence" value="ECO:0007669"/>
    <property type="project" value="InterPro"/>
</dbReference>
<dbReference type="Pfam" id="PF00227">
    <property type="entry name" value="Proteasome"/>
    <property type="match status" value="1"/>
</dbReference>
<keyword evidence="4" id="KW-0539">Nucleus</keyword>
<feature type="non-terminal residue" evidence="5">
    <location>
        <position position="1"/>
    </location>
</feature>
<dbReference type="Gene3D" id="3.60.20.10">
    <property type="entry name" value="Glutamine Phosphoribosylpyrophosphate, subunit 1, domain 1"/>
    <property type="match status" value="1"/>
</dbReference>
<reference evidence="5" key="1">
    <citation type="submission" date="2021-02" db="EMBL/GenBank/DDBJ databases">
        <authorList>
            <person name="Dougan E. K."/>
            <person name="Rhodes N."/>
            <person name="Thang M."/>
            <person name="Chan C."/>
        </authorList>
    </citation>
    <scope>NUCLEOTIDE SEQUENCE</scope>
</reference>
<evidence type="ECO:0008006" key="7">
    <source>
        <dbReference type="Google" id="ProtNLM"/>
    </source>
</evidence>
<evidence type="ECO:0000256" key="3">
    <source>
        <dbReference type="ARBA" id="ARBA00022942"/>
    </source>
</evidence>
<dbReference type="GO" id="GO:0043161">
    <property type="term" value="P:proteasome-mediated ubiquitin-dependent protein catabolic process"/>
    <property type="evidence" value="ECO:0007669"/>
    <property type="project" value="InterPro"/>
</dbReference>
<evidence type="ECO:0000256" key="2">
    <source>
        <dbReference type="ARBA" id="ARBA00022490"/>
    </source>
</evidence>
<comment type="subcellular location">
    <subcellularLocation>
        <location evidence="1">Nucleus</location>
    </subcellularLocation>
</comment>
<dbReference type="InterPro" id="IPR033811">
    <property type="entry name" value="Proteasome_beta_3"/>
</dbReference>
<dbReference type="FunFam" id="3.60.20.10:FF:000003">
    <property type="entry name" value="Proteasome subunit beta type-3"/>
    <property type="match status" value="1"/>
</dbReference>
<evidence type="ECO:0000256" key="1">
    <source>
        <dbReference type="ARBA" id="ARBA00004123"/>
    </source>
</evidence>
<evidence type="ECO:0000313" key="5">
    <source>
        <dbReference type="EMBL" id="CAE8607361.1"/>
    </source>
</evidence>
<organism evidence="5 6">
    <name type="scientific">Polarella glacialis</name>
    <name type="common">Dinoflagellate</name>
    <dbReference type="NCBI Taxonomy" id="89957"/>
    <lineage>
        <taxon>Eukaryota</taxon>
        <taxon>Sar</taxon>
        <taxon>Alveolata</taxon>
        <taxon>Dinophyceae</taxon>
        <taxon>Suessiales</taxon>
        <taxon>Suessiaceae</taxon>
        <taxon>Polarella</taxon>
    </lineage>
</organism>
<dbReference type="PROSITE" id="PS51476">
    <property type="entry name" value="PROTEASOME_BETA_2"/>
    <property type="match status" value="1"/>
</dbReference>
<dbReference type="CDD" id="cd03759">
    <property type="entry name" value="proteasome_beta_type_3"/>
    <property type="match status" value="1"/>
</dbReference>
<dbReference type="PANTHER" id="PTHR32194">
    <property type="entry name" value="METALLOPROTEASE TLDD"/>
    <property type="match status" value="1"/>
</dbReference>
<dbReference type="PANTHER" id="PTHR32194:SF10">
    <property type="entry name" value="PROTEASOME SUBUNIT BETA TYPE-3"/>
    <property type="match status" value="1"/>
</dbReference>
<dbReference type="GO" id="GO:0005737">
    <property type="term" value="C:cytoplasm"/>
    <property type="evidence" value="ECO:0007669"/>
    <property type="project" value="TreeGrafter"/>
</dbReference>
<keyword evidence="3" id="KW-0647">Proteasome</keyword>
<proteinExistence type="predicted"/>
<dbReference type="InterPro" id="IPR029055">
    <property type="entry name" value="Ntn_hydrolases_N"/>
</dbReference>
<dbReference type="SUPFAM" id="SSF56235">
    <property type="entry name" value="N-terminal nucleophile aminohydrolases (Ntn hydrolases)"/>
    <property type="match status" value="1"/>
</dbReference>
<dbReference type="InterPro" id="IPR023333">
    <property type="entry name" value="Proteasome_suB-type"/>
</dbReference>
<gene>
    <name evidence="5" type="ORF">PGLA1383_LOCUS25294</name>
</gene>
<keyword evidence="2" id="KW-0963">Cytoplasm</keyword>
<protein>
    <recommendedName>
        <fullName evidence="7">Proteasome subunit beta</fullName>
    </recommendedName>
</protein>
<name>A0A813FAK6_POLGL</name>
<dbReference type="InterPro" id="IPR001353">
    <property type="entry name" value="Proteasome_sua/b"/>
</dbReference>
<dbReference type="OrthoDB" id="204949at2759"/>
<dbReference type="GO" id="GO:0005634">
    <property type="term" value="C:nucleus"/>
    <property type="evidence" value="ECO:0007669"/>
    <property type="project" value="UniProtKB-SubCell"/>
</dbReference>
<evidence type="ECO:0000256" key="4">
    <source>
        <dbReference type="ARBA" id="ARBA00023242"/>
    </source>
</evidence>
<keyword evidence="6" id="KW-1185">Reference proteome</keyword>
<dbReference type="AlphaFoldDB" id="A0A813FAK6"/>
<dbReference type="EMBL" id="CAJNNV010021330">
    <property type="protein sequence ID" value="CAE8607361.1"/>
    <property type="molecule type" value="Genomic_DNA"/>
</dbReference>